<comment type="caution">
    <text evidence="2">The sequence shown here is derived from an EMBL/GenBank/DDBJ whole genome shotgun (WGS) entry which is preliminary data.</text>
</comment>
<evidence type="ECO:0000256" key="1">
    <source>
        <dbReference type="SAM" id="Phobius"/>
    </source>
</evidence>
<accession>A0ABU9C2L1</accession>
<dbReference type="EMBL" id="JBBUTG010000041">
    <property type="protein sequence ID" value="MEK8034918.1"/>
    <property type="molecule type" value="Genomic_DNA"/>
</dbReference>
<evidence type="ECO:0000313" key="2">
    <source>
        <dbReference type="EMBL" id="MEK8034918.1"/>
    </source>
</evidence>
<gene>
    <name evidence="2" type="ORF">AACH06_29230</name>
</gene>
<keyword evidence="3" id="KW-1185">Reference proteome</keyword>
<name>A0ABU9C2L1_9BURK</name>
<sequence length="200" mass="22171">MHADLPAQALAAVATLVAALIAGAVAFVNLTLTKELKTSEFRQAWIDALREDLAKFLGAARAFARAVEVVHTFGPEYKDKVPLLIGDEKIGELRYQAAETLSRIKLRLNPEEPEHEELLRLLVKAVRIQNEALASGGGVADALAAIESANEYARPVLKKEWKRVKQGELPFRITRNWLAPLIFLVSIAFLAFMWNGAFRI</sequence>
<keyword evidence="1" id="KW-0812">Transmembrane</keyword>
<keyword evidence="1" id="KW-0472">Membrane</keyword>
<reference evidence="2 3" key="1">
    <citation type="submission" date="2024-04" db="EMBL/GenBank/DDBJ databases">
        <title>Novel species of the genus Ideonella isolated from streams.</title>
        <authorList>
            <person name="Lu H."/>
        </authorList>
    </citation>
    <scope>NUCLEOTIDE SEQUENCE [LARGE SCALE GENOMIC DNA]</scope>
    <source>
        <strain evidence="2 3">DXS29W</strain>
    </source>
</reference>
<organism evidence="2 3">
    <name type="scientific">Ideonella lacteola</name>
    <dbReference type="NCBI Taxonomy" id="2984193"/>
    <lineage>
        <taxon>Bacteria</taxon>
        <taxon>Pseudomonadati</taxon>
        <taxon>Pseudomonadota</taxon>
        <taxon>Betaproteobacteria</taxon>
        <taxon>Burkholderiales</taxon>
        <taxon>Sphaerotilaceae</taxon>
        <taxon>Ideonella</taxon>
    </lineage>
</organism>
<feature type="transmembrane region" description="Helical" evidence="1">
    <location>
        <begin position="177"/>
        <end position="198"/>
    </location>
</feature>
<proteinExistence type="predicted"/>
<dbReference type="RefSeq" id="WP_341429352.1">
    <property type="nucleotide sequence ID" value="NZ_JBBUTG010000041.1"/>
</dbReference>
<evidence type="ECO:0000313" key="3">
    <source>
        <dbReference type="Proteomes" id="UP001371218"/>
    </source>
</evidence>
<dbReference type="Proteomes" id="UP001371218">
    <property type="component" value="Unassembled WGS sequence"/>
</dbReference>
<protein>
    <submittedName>
        <fullName evidence="2">Uncharacterized protein</fullName>
    </submittedName>
</protein>
<keyword evidence="1" id="KW-1133">Transmembrane helix</keyword>